<sequence>MASTQIDKDDVNIFGITLPRKDLVNGEIIAAAVLSVLLVALSTYGRRRYRHPSLRFFAWGSSIAFLPLTSSIISFLLTSADKNKPCHRSLPKDELDKCKPDIQNMWTVLLWTALLLTIKCSADVAAAAVMAAVGSPAGGDDVSVDGQGISSFPWELAFNYGSLGWFIVLCFPLAEWVEIFKRAIFVAFCALGPAKVALKQAAFWSASESFALGKNASLVAGYMAQLAGDEQVPRYIVMGETKKHVEETTQGYRVKRQVLDDKLSSLITLDRVWRLAEHGHGILAERQELRDLCLSYSLFKLLRRRLSGYPLADAGSEEALSFVLRGMDSVGAGVNVDRVFRVLVDELWFASDFYYSPIPLCIFGGWCAALNHLCSVLIIAGAVAVGWIYVTKDLITDSIPYKVITVSLLVVVVLVEAWEIVAGVCSNWTKMALLGHYIRHEKAWRKSSCVHAALVAVLRLRPATRWRDKIGQNSVLEPRRFRRRTAGLLSEKLYGRAGLMMSVPVSQAVRDAVLRSLLSNYGRMDDKGSAPAAARRVGGKVDWALYGGDGSSSSSNTELILVWHVATRLFEMKSTSASPDMIAASHLSNYFAYLVAAAPELLPDSAEWSKKRYEEVSEDSRAALLGADGGNESAEVRYEQMTKALSGASRDAVLQRGAELGRHLVEQYGGEDEASACRILADFWSEMALYVAPSENVKGHVQAMARGGACMQGLCWESGTMLKSALTRFEVRKFTVACTHRGSCSGRCAAAYGVYSKSQGTVVF</sequence>
<proteinExistence type="predicted"/>
<dbReference type="Pfam" id="PF04578">
    <property type="entry name" value="DUF594"/>
    <property type="match status" value="1"/>
</dbReference>
<evidence type="ECO:0000259" key="2">
    <source>
        <dbReference type="Pfam" id="PF13968"/>
    </source>
</evidence>
<feature type="transmembrane region" description="Helical" evidence="1">
    <location>
        <begin position="401"/>
        <end position="421"/>
    </location>
</feature>
<feature type="transmembrane region" description="Helical" evidence="1">
    <location>
        <begin position="56"/>
        <end position="77"/>
    </location>
</feature>
<feature type="transmembrane region" description="Helical" evidence="1">
    <location>
        <begin position="28"/>
        <end position="44"/>
    </location>
</feature>
<reference evidence="3 4" key="2">
    <citation type="submission" date="2024-10" db="EMBL/GenBank/DDBJ databases">
        <authorList>
            <person name="Ryan C."/>
        </authorList>
    </citation>
    <scope>NUCLEOTIDE SEQUENCE [LARGE SCALE GENOMIC DNA]</scope>
</reference>
<dbReference type="Pfam" id="PF13968">
    <property type="entry name" value="DUF4220"/>
    <property type="match status" value="1"/>
</dbReference>
<dbReference type="EMBL" id="OZ075129">
    <property type="protein sequence ID" value="CAL4963802.1"/>
    <property type="molecule type" value="Genomic_DNA"/>
</dbReference>
<dbReference type="AlphaFoldDB" id="A0ABC8ZPU2"/>
<reference evidence="4" key="1">
    <citation type="submission" date="2024-06" db="EMBL/GenBank/DDBJ databases">
        <authorList>
            <person name="Ryan C."/>
        </authorList>
    </citation>
    <scope>NUCLEOTIDE SEQUENCE [LARGE SCALE GENOMIC DNA]</scope>
</reference>
<evidence type="ECO:0000256" key="1">
    <source>
        <dbReference type="SAM" id="Phobius"/>
    </source>
</evidence>
<keyword evidence="1" id="KW-0472">Membrane</keyword>
<organism evidence="3 4">
    <name type="scientific">Urochloa decumbens</name>
    <dbReference type="NCBI Taxonomy" id="240449"/>
    <lineage>
        <taxon>Eukaryota</taxon>
        <taxon>Viridiplantae</taxon>
        <taxon>Streptophyta</taxon>
        <taxon>Embryophyta</taxon>
        <taxon>Tracheophyta</taxon>
        <taxon>Spermatophyta</taxon>
        <taxon>Magnoliopsida</taxon>
        <taxon>Liliopsida</taxon>
        <taxon>Poales</taxon>
        <taxon>Poaceae</taxon>
        <taxon>PACMAD clade</taxon>
        <taxon>Panicoideae</taxon>
        <taxon>Panicodae</taxon>
        <taxon>Paniceae</taxon>
        <taxon>Melinidinae</taxon>
        <taxon>Urochloa</taxon>
    </lineage>
</organism>
<feature type="transmembrane region" description="Helical" evidence="1">
    <location>
        <begin position="363"/>
        <end position="389"/>
    </location>
</feature>
<evidence type="ECO:0000313" key="4">
    <source>
        <dbReference type="Proteomes" id="UP001497457"/>
    </source>
</evidence>
<dbReference type="InterPro" id="IPR025315">
    <property type="entry name" value="DUF4220"/>
</dbReference>
<feature type="domain" description="DUF4220" evidence="2">
    <location>
        <begin position="183"/>
        <end position="477"/>
    </location>
</feature>
<evidence type="ECO:0000313" key="3">
    <source>
        <dbReference type="EMBL" id="CAL4963802.1"/>
    </source>
</evidence>
<keyword evidence="1" id="KW-0812">Transmembrane</keyword>
<protein>
    <recommendedName>
        <fullName evidence="2">DUF4220 domain-containing protein</fullName>
    </recommendedName>
</protein>
<gene>
    <name evidence="3" type="ORF">URODEC1_LOCUS46314</name>
</gene>
<name>A0ABC8ZPU2_9POAL</name>
<keyword evidence="1" id="KW-1133">Transmembrane helix</keyword>
<accession>A0ABC8ZPU2</accession>
<dbReference type="InterPro" id="IPR007658">
    <property type="entry name" value="DUF594"/>
</dbReference>
<dbReference type="Proteomes" id="UP001497457">
    <property type="component" value="Chromosome 19rd"/>
</dbReference>
<keyword evidence="4" id="KW-1185">Reference proteome</keyword>
<dbReference type="PANTHER" id="PTHR31325">
    <property type="entry name" value="OS01G0798800 PROTEIN-RELATED"/>
    <property type="match status" value="1"/>
</dbReference>